<feature type="chain" id="PRO_5040154373" description="C-type lectin domain-containing protein" evidence="1">
    <location>
        <begin position="23"/>
        <end position="293"/>
    </location>
</feature>
<dbReference type="SUPFAM" id="SSF56436">
    <property type="entry name" value="C-type lectin-like"/>
    <property type="match status" value="1"/>
</dbReference>
<dbReference type="InterPro" id="IPR016186">
    <property type="entry name" value="C-type_lectin-like/link_sf"/>
</dbReference>
<dbReference type="PANTHER" id="PTHR22803">
    <property type="entry name" value="MANNOSE, PHOSPHOLIPASE, LECTIN RECEPTOR RELATED"/>
    <property type="match status" value="1"/>
</dbReference>
<dbReference type="InterPro" id="IPR050111">
    <property type="entry name" value="C-type_lectin/snaclec_domain"/>
</dbReference>
<gene>
    <name evidence="3" type="ORF">M5D96_011813</name>
</gene>
<dbReference type="Gene3D" id="3.10.100.10">
    <property type="entry name" value="Mannose-Binding Protein A, subunit A"/>
    <property type="match status" value="1"/>
</dbReference>
<evidence type="ECO:0000259" key="2">
    <source>
        <dbReference type="PROSITE" id="PS50041"/>
    </source>
</evidence>
<dbReference type="Proteomes" id="UP001059596">
    <property type="component" value="Unassembled WGS sequence"/>
</dbReference>
<keyword evidence="1" id="KW-0732">Signal</keyword>
<name>A0A9P9YER6_9MUSC</name>
<dbReference type="EMBL" id="JAMKOV010000038">
    <property type="protein sequence ID" value="KAI8035370.1"/>
    <property type="molecule type" value="Genomic_DNA"/>
</dbReference>
<sequence>MLRIQTYFLCALLAFHLHGCQSDGQDKARSVCLLQDPPNQCGDFCLSVLEPLLNHIAKHQEQWNTSDALKLQDTQAKLDKIQTTLVGQTTSFDDLKGRLERTETNQKDLHNESQIKIEGLQSSLQEMGKNFEERLLKIEVQQNAIQTKMETERAALQTTLTRIYHTIEFPKFKLIGSRYFYIDDTENSWPEAKESCREMGAHLAAIKDAEELAAIKVKLTKKRYWLGINDREFSGVYMSVASGKRAPFLKWGSGEPNHAGNAERCVELLGGIEMNDNKCSDKYGFICQSDTEF</sequence>
<dbReference type="InterPro" id="IPR016187">
    <property type="entry name" value="CTDL_fold"/>
</dbReference>
<dbReference type="CDD" id="cd00037">
    <property type="entry name" value="CLECT"/>
    <property type="match status" value="1"/>
</dbReference>
<feature type="domain" description="C-type lectin" evidence="2">
    <location>
        <begin position="175"/>
        <end position="288"/>
    </location>
</feature>
<evidence type="ECO:0000256" key="1">
    <source>
        <dbReference type="SAM" id="SignalP"/>
    </source>
</evidence>
<keyword evidence="4" id="KW-1185">Reference proteome</keyword>
<dbReference type="AlphaFoldDB" id="A0A9P9YER6"/>
<dbReference type="PROSITE" id="PS50041">
    <property type="entry name" value="C_TYPE_LECTIN_2"/>
    <property type="match status" value="1"/>
</dbReference>
<dbReference type="Pfam" id="PF00059">
    <property type="entry name" value="Lectin_C"/>
    <property type="match status" value="1"/>
</dbReference>
<evidence type="ECO:0000313" key="3">
    <source>
        <dbReference type="EMBL" id="KAI8035370.1"/>
    </source>
</evidence>
<dbReference type="SMART" id="SM00034">
    <property type="entry name" value="CLECT"/>
    <property type="match status" value="1"/>
</dbReference>
<organism evidence="3 4">
    <name type="scientific">Drosophila gunungcola</name>
    <name type="common">fruit fly</name>
    <dbReference type="NCBI Taxonomy" id="103775"/>
    <lineage>
        <taxon>Eukaryota</taxon>
        <taxon>Metazoa</taxon>
        <taxon>Ecdysozoa</taxon>
        <taxon>Arthropoda</taxon>
        <taxon>Hexapoda</taxon>
        <taxon>Insecta</taxon>
        <taxon>Pterygota</taxon>
        <taxon>Neoptera</taxon>
        <taxon>Endopterygota</taxon>
        <taxon>Diptera</taxon>
        <taxon>Brachycera</taxon>
        <taxon>Muscomorpha</taxon>
        <taxon>Ephydroidea</taxon>
        <taxon>Drosophilidae</taxon>
        <taxon>Drosophila</taxon>
        <taxon>Sophophora</taxon>
    </lineage>
</organism>
<evidence type="ECO:0000313" key="4">
    <source>
        <dbReference type="Proteomes" id="UP001059596"/>
    </source>
</evidence>
<proteinExistence type="predicted"/>
<dbReference type="OrthoDB" id="7867330at2759"/>
<accession>A0A9P9YER6</accession>
<protein>
    <recommendedName>
        <fullName evidence="2">C-type lectin domain-containing protein</fullName>
    </recommendedName>
</protein>
<dbReference type="InterPro" id="IPR001304">
    <property type="entry name" value="C-type_lectin-like"/>
</dbReference>
<feature type="signal peptide" evidence="1">
    <location>
        <begin position="1"/>
        <end position="22"/>
    </location>
</feature>
<reference evidence="3" key="1">
    <citation type="journal article" date="2023" name="Genome Biol. Evol.">
        <title>Long-read-based Genome Assembly of Drosophila gunungcola Reveals Fewer Chemosensory Genes in Flower-breeding Species.</title>
        <authorList>
            <person name="Negi A."/>
            <person name="Liao B.Y."/>
            <person name="Yeh S.D."/>
        </authorList>
    </citation>
    <scope>NUCLEOTIDE SEQUENCE</scope>
    <source>
        <strain evidence="3">Sukarami</strain>
    </source>
</reference>
<comment type="caution">
    <text evidence="3">The sequence shown here is derived from an EMBL/GenBank/DDBJ whole genome shotgun (WGS) entry which is preliminary data.</text>
</comment>